<dbReference type="EMBL" id="RAWI01000478">
    <property type="protein sequence ID" value="RKH92472.1"/>
    <property type="molecule type" value="Genomic_DNA"/>
</dbReference>
<keyword evidence="3" id="KW-1185">Reference proteome</keyword>
<feature type="chain" id="PRO_5047232001" evidence="1">
    <location>
        <begin position="21"/>
        <end position="125"/>
    </location>
</feature>
<protein>
    <submittedName>
        <fullName evidence="2">Uncharacterized protein</fullName>
    </submittedName>
</protein>
<dbReference type="RefSeq" id="WP_120585946.1">
    <property type="nucleotide sequence ID" value="NZ_RAWI01000478.1"/>
</dbReference>
<gene>
    <name evidence="2" type="ORF">D7Y13_36585</name>
</gene>
<dbReference type="Proteomes" id="UP000278907">
    <property type="component" value="Unassembled WGS sequence"/>
</dbReference>
<reference evidence="2 3" key="1">
    <citation type="submission" date="2018-09" db="EMBL/GenBank/DDBJ databases">
        <authorList>
            <person name="Livingstone P.G."/>
            <person name="Whitworth D.E."/>
        </authorList>
    </citation>
    <scope>NUCLEOTIDE SEQUENCE [LARGE SCALE GENOMIC DNA]</scope>
    <source>
        <strain evidence="2 3">CA031B</strain>
    </source>
</reference>
<evidence type="ECO:0000313" key="2">
    <source>
        <dbReference type="EMBL" id="RKH92472.1"/>
    </source>
</evidence>
<comment type="caution">
    <text evidence="2">The sequence shown here is derived from an EMBL/GenBank/DDBJ whole genome shotgun (WGS) entry which is preliminary data.</text>
</comment>
<evidence type="ECO:0000313" key="3">
    <source>
        <dbReference type="Proteomes" id="UP000278907"/>
    </source>
</evidence>
<accession>A0ABX9Q750</accession>
<proteinExistence type="predicted"/>
<organism evidence="2 3">
    <name type="scientific">Corallococcus praedator</name>
    <dbReference type="NCBI Taxonomy" id="2316724"/>
    <lineage>
        <taxon>Bacteria</taxon>
        <taxon>Pseudomonadati</taxon>
        <taxon>Myxococcota</taxon>
        <taxon>Myxococcia</taxon>
        <taxon>Myxococcales</taxon>
        <taxon>Cystobacterineae</taxon>
        <taxon>Myxococcaceae</taxon>
        <taxon>Corallococcus</taxon>
    </lineage>
</organism>
<name>A0ABX9Q750_9BACT</name>
<keyword evidence="1" id="KW-0732">Signal</keyword>
<feature type="signal peptide" evidence="1">
    <location>
        <begin position="1"/>
        <end position="20"/>
    </location>
</feature>
<sequence>MVSSLSSALLLSLLAIPARADGPPSREEHFHYVPLAYPRIVRQTEASVALSLYGDPKDAAWRDEALRDGVDDTRHRVLQSLAVRFAPFLVKNTYIFPSDHKVFRDQPGGRCSTWTPGTWRSPARS</sequence>
<evidence type="ECO:0000256" key="1">
    <source>
        <dbReference type="SAM" id="SignalP"/>
    </source>
</evidence>